<reference evidence="7" key="2">
    <citation type="submission" date="2025-09" db="UniProtKB">
        <authorList>
            <consortium name="Ensembl"/>
        </authorList>
    </citation>
    <scope>IDENTIFICATION</scope>
</reference>
<sequence>SRCVCLYQLLPCVPWILLVNTLSFHSFQFLLDFLVLCLFLDCSSVFAFFSIKNKIPYGPENINLVISPPREYFEAASNIRLVCSADSRLSALYYWFLNDDLLLDAGPELRLMNVPVSQSGNYSCQSNLDLGNFKATFTFEALLPISNVTINDNDTDLVEFNSSVRLSCSSSGSSPSFRWLNSSSEVTASDRVQLNDGGSTLTIVNVTRYDQGPFRCHVANPVSNGTSGPVNFIISYGPENTILSPLPQEHYEEGSDIILSCSASRPSASYNWTLNGTLIEGQNSSLLTKAIRYPEDSGNYTCHAVNFVTDRSLAKTSSCSAGCIAGIVIACIVVIVAAAAISYYICKTK</sequence>
<keyword evidence="5" id="KW-0812">Transmembrane</keyword>
<feature type="domain" description="Ig-like" evidence="6">
    <location>
        <begin position="144"/>
        <end position="235"/>
    </location>
</feature>
<keyword evidence="5" id="KW-1133">Transmembrane helix</keyword>
<protein>
    <recommendedName>
        <fullName evidence="6">Ig-like domain-containing protein</fullName>
    </recommendedName>
</protein>
<dbReference type="SUPFAM" id="SSF48726">
    <property type="entry name" value="Immunoglobulin"/>
    <property type="match status" value="3"/>
</dbReference>
<feature type="transmembrane region" description="Helical" evidence="5">
    <location>
        <begin position="29"/>
        <end position="51"/>
    </location>
</feature>
<accession>A0A3Q3XD02</accession>
<dbReference type="InterPro" id="IPR003598">
    <property type="entry name" value="Ig_sub2"/>
</dbReference>
<keyword evidence="3" id="KW-0325">Glycoprotein</keyword>
<dbReference type="Pfam" id="PF13895">
    <property type="entry name" value="Ig_2"/>
    <property type="match status" value="1"/>
</dbReference>
<dbReference type="InterPro" id="IPR013783">
    <property type="entry name" value="Ig-like_fold"/>
</dbReference>
<organism evidence="7 8">
    <name type="scientific">Mola mola</name>
    <name type="common">Ocean sunfish</name>
    <name type="synonym">Tetraodon mola</name>
    <dbReference type="NCBI Taxonomy" id="94237"/>
    <lineage>
        <taxon>Eukaryota</taxon>
        <taxon>Metazoa</taxon>
        <taxon>Chordata</taxon>
        <taxon>Craniata</taxon>
        <taxon>Vertebrata</taxon>
        <taxon>Euteleostomi</taxon>
        <taxon>Actinopterygii</taxon>
        <taxon>Neopterygii</taxon>
        <taxon>Teleostei</taxon>
        <taxon>Neoteleostei</taxon>
        <taxon>Acanthomorphata</taxon>
        <taxon>Eupercaria</taxon>
        <taxon>Tetraodontiformes</taxon>
        <taxon>Molidae</taxon>
        <taxon>Mola</taxon>
    </lineage>
</organism>
<proteinExistence type="predicted"/>
<keyword evidence="4" id="KW-0393">Immunoglobulin domain</keyword>
<dbReference type="AlphaFoldDB" id="A0A3Q3XD02"/>
<evidence type="ECO:0000256" key="4">
    <source>
        <dbReference type="ARBA" id="ARBA00023319"/>
    </source>
</evidence>
<dbReference type="PANTHER" id="PTHR44337:SF20">
    <property type="entry name" value="CARCINOEMBRYONIC ANTIGEN-RELATED CELL ADHESION MOLECULE 5-RELATED"/>
    <property type="match status" value="1"/>
</dbReference>
<feature type="transmembrane region" description="Helical" evidence="5">
    <location>
        <begin position="6"/>
        <end position="22"/>
    </location>
</feature>
<dbReference type="SMART" id="SM00408">
    <property type="entry name" value="IGc2"/>
    <property type="match status" value="3"/>
</dbReference>
<dbReference type="PANTHER" id="PTHR44337">
    <property type="entry name" value="CARCINOEMBRYONIC ANTIGEN-RELATED CELL ADHESION MOLECULE 8"/>
    <property type="match status" value="1"/>
</dbReference>
<evidence type="ECO:0000313" key="8">
    <source>
        <dbReference type="Proteomes" id="UP000261620"/>
    </source>
</evidence>
<keyword evidence="5" id="KW-0472">Membrane</keyword>
<feature type="domain" description="Ig-like" evidence="6">
    <location>
        <begin position="59"/>
        <end position="138"/>
    </location>
</feature>
<name>A0A3Q3XD02_MOLML</name>
<evidence type="ECO:0000256" key="2">
    <source>
        <dbReference type="ARBA" id="ARBA00023157"/>
    </source>
</evidence>
<dbReference type="Proteomes" id="UP000261620">
    <property type="component" value="Unplaced"/>
</dbReference>
<dbReference type="InterPro" id="IPR003599">
    <property type="entry name" value="Ig_sub"/>
</dbReference>
<reference evidence="7" key="1">
    <citation type="submission" date="2025-08" db="UniProtKB">
        <authorList>
            <consortium name="Ensembl"/>
        </authorList>
    </citation>
    <scope>IDENTIFICATION</scope>
</reference>
<dbReference type="Pfam" id="PF13927">
    <property type="entry name" value="Ig_3"/>
    <property type="match status" value="1"/>
</dbReference>
<feature type="transmembrane region" description="Helical" evidence="5">
    <location>
        <begin position="324"/>
        <end position="346"/>
    </location>
</feature>
<evidence type="ECO:0000256" key="3">
    <source>
        <dbReference type="ARBA" id="ARBA00023180"/>
    </source>
</evidence>
<keyword evidence="2" id="KW-1015">Disulfide bond</keyword>
<dbReference type="SMART" id="SM00409">
    <property type="entry name" value="IG"/>
    <property type="match status" value="3"/>
</dbReference>
<evidence type="ECO:0000259" key="6">
    <source>
        <dbReference type="PROSITE" id="PS50835"/>
    </source>
</evidence>
<evidence type="ECO:0000256" key="1">
    <source>
        <dbReference type="ARBA" id="ARBA00022729"/>
    </source>
</evidence>
<evidence type="ECO:0000313" key="7">
    <source>
        <dbReference type="Ensembl" id="ENSMMOP00000020371.1"/>
    </source>
</evidence>
<keyword evidence="1" id="KW-0732">Signal</keyword>
<dbReference type="InterPro" id="IPR007110">
    <property type="entry name" value="Ig-like_dom"/>
</dbReference>
<dbReference type="Gene3D" id="2.60.40.10">
    <property type="entry name" value="Immunoglobulins"/>
    <property type="match status" value="3"/>
</dbReference>
<evidence type="ECO:0000256" key="5">
    <source>
        <dbReference type="SAM" id="Phobius"/>
    </source>
</evidence>
<dbReference type="InterPro" id="IPR052598">
    <property type="entry name" value="IgSF_CEA-related"/>
</dbReference>
<dbReference type="Ensembl" id="ENSMMOT00000020706.1">
    <property type="protein sequence ID" value="ENSMMOP00000020371.1"/>
    <property type="gene ID" value="ENSMMOG00000015477.1"/>
</dbReference>
<feature type="domain" description="Ig-like" evidence="6">
    <location>
        <begin position="238"/>
        <end position="314"/>
    </location>
</feature>
<dbReference type="PROSITE" id="PS50835">
    <property type="entry name" value="IG_LIKE"/>
    <property type="match status" value="3"/>
</dbReference>
<keyword evidence="8" id="KW-1185">Reference proteome</keyword>
<dbReference type="InterPro" id="IPR036179">
    <property type="entry name" value="Ig-like_dom_sf"/>
</dbReference>